<gene>
    <name evidence="2" type="ORF">HNR46_000854</name>
</gene>
<evidence type="ECO:0000256" key="1">
    <source>
        <dbReference type="SAM" id="Phobius"/>
    </source>
</evidence>
<keyword evidence="1" id="KW-1133">Transmembrane helix</keyword>
<evidence type="ECO:0008006" key="4">
    <source>
        <dbReference type="Google" id="ProtNLM"/>
    </source>
</evidence>
<evidence type="ECO:0000313" key="3">
    <source>
        <dbReference type="Proteomes" id="UP000557717"/>
    </source>
</evidence>
<dbReference type="EMBL" id="JACHFD010000003">
    <property type="protein sequence ID" value="MBB5350626.1"/>
    <property type="molecule type" value="Genomic_DNA"/>
</dbReference>
<dbReference type="Pfam" id="PF04307">
    <property type="entry name" value="YdjM"/>
    <property type="match status" value="1"/>
</dbReference>
<dbReference type="RefSeq" id="WP_184016090.1">
    <property type="nucleotide sequence ID" value="NZ_JACHFD010000003.1"/>
</dbReference>
<keyword evidence="3" id="KW-1185">Reference proteome</keyword>
<dbReference type="AlphaFoldDB" id="A0A840V0N4"/>
<name>A0A840V0N4_9BACT</name>
<dbReference type="InterPro" id="IPR007404">
    <property type="entry name" value="YdjM-like"/>
</dbReference>
<feature type="transmembrane region" description="Helical" evidence="1">
    <location>
        <begin position="59"/>
        <end position="78"/>
    </location>
</feature>
<evidence type="ECO:0000313" key="2">
    <source>
        <dbReference type="EMBL" id="MBB5350626.1"/>
    </source>
</evidence>
<keyword evidence="1" id="KW-0472">Membrane</keyword>
<dbReference type="Proteomes" id="UP000557717">
    <property type="component" value="Unassembled WGS sequence"/>
</dbReference>
<feature type="transmembrane region" description="Helical" evidence="1">
    <location>
        <begin position="29"/>
        <end position="47"/>
    </location>
</feature>
<keyword evidence="1" id="KW-0812">Transmembrane</keyword>
<reference evidence="2 3" key="1">
    <citation type="submission" date="2020-08" db="EMBL/GenBank/DDBJ databases">
        <title>Genomic Encyclopedia of Type Strains, Phase IV (KMG-IV): sequencing the most valuable type-strain genomes for metagenomic binning, comparative biology and taxonomic classification.</title>
        <authorList>
            <person name="Goeker M."/>
        </authorList>
    </citation>
    <scope>NUCLEOTIDE SEQUENCE [LARGE SCALE GENOMIC DNA]</scope>
    <source>
        <strain evidence="2 3">YC6886</strain>
    </source>
</reference>
<accession>A0A840V0N4</accession>
<organism evidence="2 3">
    <name type="scientific">Haloferula luteola</name>
    <dbReference type="NCBI Taxonomy" id="595692"/>
    <lineage>
        <taxon>Bacteria</taxon>
        <taxon>Pseudomonadati</taxon>
        <taxon>Verrucomicrobiota</taxon>
        <taxon>Verrucomicrobiia</taxon>
        <taxon>Verrucomicrobiales</taxon>
        <taxon>Verrucomicrobiaceae</taxon>
        <taxon>Haloferula</taxon>
    </lineage>
</organism>
<sequence length="170" mass="18612">MLLGTHVLLPVNLALMVDLPRIRHGNTPLFSGGGLLAIGIFGALPDLCSPHVSLDARHASLSHTCLFLGLLIFILAALTSFLHKGQRLRLAAACWLASFLHLAADAVSGGIPWLHPWSEDILGTFYIDPLWWIPSDIVFVVIGSSLLLIRRRWLHAPPRPHQDLPSPSPH</sequence>
<feature type="transmembrane region" description="Helical" evidence="1">
    <location>
        <begin position="131"/>
        <end position="149"/>
    </location>
</feature>
<comment type="caution">
    <text evidence="2">The sequence shown here is derived from an EMBL/GenBank/DDBJ whole genome shotgun (WGS) entry which is preliminary data.</text>
</comment>
<feature type="transmembrane region" description="Helical" evidence="1">
    <location>
        <begin position="90"/>
        <end position="111"/>
    </location>
</feature>
<protein>
    <recommendedName>
        <fullName evidence="4">Metal-dependent hydrolase</fullName>
    </recommendedName>
</protein>
<proteinExistence type="predicted"/>